<dbReference type="InterPro" id="IPR000073">
    <property type="entry name" value="AB_hydrolase_1"/>
</dbReference>
<feature type="domain" description="AB hydrolase-1" evidence="1">
    <location>
        <begin position="12"/>
        <end position="200"/>
    </location>
</feature>
<dbReference type="PANTHER" id="PTHR37017">
    <property type="entry name" value="AB HYDROLASE-1 DOMAIN-CONTAINING PROTEIN-RELATED"/>
    <property type="match status" value="1"/>
</dbReference>
<evidence type="ECO:0000259" key="1">
    <source>
        <dbReference type="Pfam" id="PF12697"/>
    </source>
</evidence>
<dbReference type="PANTHER" id="PTHR37017:SF11">
    <property type="entry name" value="ESTERASE_LIPASE_THIOESTERASE DOMAIN-CONTAINING PROTEIN"/>
    <property type="match status" value="1"/>
</dbReference>
<dbReference type="InterPro" id="IPR029058">
    <property type="entry name" value="AB_hydrolase_fold"/>
</dbReference>
<evidence type="ECO:0000313" key="2">
    <source>
        <dbReference type="EMBL" id="GAA1383318.1"/>
    </source>
</evidence>
<dbReference type="Gene3D" id="3.40.50.1820">
    <property type="entry name" value="alpha/beta hydrolase"/>
    <property type="match status" value="1"/>
</dbReference>
<dbReference type="SUPFAM" id="SSF53474">
    <property type="entry name" value="alpha/beta-Hydrolases"/>
    <property type="match status" value="1"/>
</dbReference>
<name>A0ABP4I737_9ACTN</name>
<keyword evidence="3" id="KW-1185">Reference proteome</keyword>
<evidence type="ECO:0000313" key="3">
    <source>
        <dbReference type="Proteomes" id="UP001499863"/>
    </source>
</evidence>
<gene>
    <name evidence="2" type="ORF">GCM10009639_03450</name>
</gene>
<sequence>MLAAANPLRGLAHDAAYLTSVLAGIDGPVVLVGHAYGGAVITEAGTAPNVVALVYIAAYLPEPGESYQALTGRFTPSPLISRLRRTPYAADGADGADGGDAAELSVPGDCFGPFVAGDLDPELARVLAVLQRPIAERALTDVPTEAAWRAKPAWALVTGADRALPPEVQRFTAERAGATVLELPDASHAVAVSRPSAVAEFIHDATRPPA</sequence>
<dbReference type="InterPro" id="IPR052897">
    <property type="entry name" value="Sec-Metab_Biosynth_Hydrolase"/>
</dbReference>
<dbReference type="Pfam" id="PF12697">
    <property type="entry name" value="Abhydrolase_6"/>
    <property type="match status" value="1"/>
</dbReference>
<dbReference type="GO" id="GO:0016787">
    <property type="term" value="F:hydrolase activity"/>
    <property type="evidence" value="ECO:0007669"/>
    <property type="project" value="UniProtKB-KW"/>
</dbReference>
<organism evidence="2 3">
    <name type="scientific">Kitasatospora putterlickiae</name>
    <dbReference type="NCBI Taxonomy" id="221725"/>
    <lineage>
        <taxon>Bacteria</taxon>
        <taxon>Bacillati</taxon>
        <taxon>Actinomycetota</taxon>
        <taxon>Actinomycetes</taxon>
        <taxon>Kitasatosporales</taxon>
        <taxon>Streptomycetaceae</taxon>
        <taxon>Kitasatospora</taxon>
    </lineage>
</organism>
<accession>A0ABP4I737</accession>
<proteinExistence type="predicted"/>
<dbReference type="Proteomes" id="UP001499863">
    <property type="component" value="Unassembled WGS sequence"/>
</dbReference>
<protein>
    <submittedName>
        <fullName evidence="2">Alpha/beta hydrolase</fullName>
    </submittedName>
</protein>
<dbReference type="EMBL" id="BAAAKJ010000018">
    <property type="protein sequence ID" value="GAA1383318.1"/>
    <property type="molecule type" value="Genomic_DNA"/>
</dbReference>
<comment type="caution">
    <text evidence="2">The sequence shown here is derived from an EMBL/GenBank/DDBJ whole genome shotgun (WGS) entry which is preliminary data.</text>
</comment>
<reference evidence="3" key="1">
    <citation type="journal article" date="2019" name="Int. J. Syst. Evol. Microbiol.">
        <title>The Global Catalogue of Microorganisms (GCM) 10K type strain sequencing project: providing services to taxonomists for standard genome sequencing and annotation.</title>
        <authorList>
            <consortium name="The Broad Institute Genomics Platform"/>
            <consortium name="The Broad Institute Genome Sequencing Center for Infectious Disease"/>
            <person name="Wu L."/>
            <person name="Ma J."/>
        </authorList>
    </citation>
    <scope>NUCLEOTIDE SEQUENCE [LARGE SCALE GENOMIC DNA]</scope>
    <source>
        <strain evidence="3">JCM 12393</strain>
    </source>
</reference>
<keyword evidence="2" id="KW-0378">Hydrolase</keyword>